<accession>A0ABV5LXP4</accession>
<name>A0ABV5LXP4_9ACTN</name>
<gene>
    <name evidence="1" type="ORF">ACFFVI_18030</name>
</gene>
<dbReference type="Proteomes" id="UP001589748">
    <property type="component" value="Unassembled WGS sequence"/>
</dbReference>
<proteinExistence type="predicted"/>
<sequence length="278" mass="27745">MAVVAFCSATGAPGVSTVATLTAALWPRPAVVLDADPSGGDVALRLGSRSGGEDSGMLRLLTAARHGLDAADVLAETRTLDGGLPVISGLGRPEQAEAARTSWTVLAGAVRAAGTATDLMVDTGRLGSPSSAPTAPLLAVADLVVVVLTPELAALAHTRTRAVALADVLTRSGGTVPVVAPLVVGGTRRDAGTAVAVLQDTARRSGLGVLDLSPLPHDPAGAAVFAGTPGPRPERTALVRAGRGLVRALAEHLDHLAHLAHLATAPPTAVPSLTGDRP</sequence>
<dbReference type="InterPro" id="IPR027417">
    <property type="entry name" value="P-loop_NTPase"/>
</dbReference>
<evidence type="ECO:0000313" key="2">
    <source>
        <dbReference type="Proteomes" id="UP001589748"/>
    </source>
</evidence>
<dbReference type="Gene3D" id="3.40.50.300">
    <property type="entry name" value="P-loop containing nucleotide triphosphate hydrolases"/>
    <property type="match status" value="1"/>
</dbReference>
<reference evidence="1 2" key="1">
    <citation type="submission" date="2024-09" db="EMBL/GenBank/DDBJ databases">
        <authorList>
            <person name="Sun Q."/>
            <person name="Mori K."/>
        </authorList>
    </citation>
    <scope>NUCLEOTIDE SEQUENCE [LARGE SCALE GENOMIC DNA]</scope>
    <source>
        <strain evidence="1 2">TISTR 1856</strain>
    </source>
</reference>
<keyword evidence="2" id="KW-1185">Reference proteome</keyword>
<protein>
    <recommendedName>
        <fullName evidence="3">MinD-like ATPase involved in chromosome partitioning or flagellar assembly</fullName>
    </recommendedName>
</protein>
<evidence type="ECO:0008006" key="3">
    <source>
        <dbReference type="Google" id="ProtNLM"/>
    </source>
</evidence>
<dbReference type="SUPFAM" id="SSF52540">
    <property type="entry name" value="P-loop containing nucleoside triphosphate hydrolases"/>
    <property type="match status" value="1"/>
</dbReference>
<comment type="caution">
    <text evidence="1">The sequence shown here is derived from an EMBL/GenBank/DDBJ whole genome shotgun (WGS) entry which is preliminary data.</text>
</comment>
<dbReference type="EMBL" id="JBHMDM010000012">
    <property type="protein sequence ID" value="MFB9378861.1"/>
    <property type="molecule type" value="Genomic_DNA"/>
</dbReference>
<organism evidence="1 2">
    <name type="scientific">Kineococcus gynurae</name>
    <dbReference type="NCBI Taxonomy" id="452979"/>
    <lineage>
        <taxon>Bacteria</taxon>
        <taxon>Bacillati</taxon>
        <taxon>Actinomycetota</taxon>
        <taxon>Actinomycetes</taxon>
        <taxon>Kineosporiales</taxon>
        <taxon>Kineosporiaceae</taxon>
        <taxon>Kineococcus</taxon>
    </lineage>
</organism>
<evidence type="ECO:0000313" key="1">
    <source>
        <dbReference type="EMBL" id="MFB9378861.1"/>
    </source>
</evidence>
<dbReference type="RefSeq" id="WP_380134224.1">
    <property type="nucleotide sequence ID" value="NZ_JBHLUI010000001.1"/>
</dbReference>